<dbReference type="AlphaFoldDB" id="A0A0A9E536"/>
<reference evidence="1" key="2">
    <citation type="journal article" date="2015" name="Data Brief">
        <title>Shoot transcriptome of the giant reed, Arundo donax.</title>
        <authorList>
            <person name="Barrero R.A."/>
            <person name="Guerrero F.D."/>
            <person name="Moolhuijzen P."/>
            <person name="Goolsby J.A."/>
            <person name="Tidwell J."/>
            <person name="Bellgard S.E."/>
            <person name="Bellgard M.I."/>
        </authorList>
    </citation>
    <scope>NUCLEOTIDE SEQUENCE</scope>
    <source>
        <tissue evidence="1">Shoot tissue taken approximately 20 cm above the soil surface</tissue>
    </source>
</reference>
<organism evidence="1">
    <name type="scientific">Arundo donax</name>
    <name type="common">Giant reed</name>
    <name type="synonym">Donax arundinaceus</name>
    <dbReference type="NCBI Taxonomy" id="35708"/>
    <lineage>
        <taxon>Eukaryota</taxon>
        <taxon>Viridiplantae</taxon>
        <taxon>Streptophyta</taxon>
        <taxon>Embryophyta</taxon>
        <taxon>Tracheophyta</taxon>
        <taxon>Spermatophyta</taxon>
        <taxon>Magnoliopsida</taxon>
        <taxon>Liliopsida</taxon>
        <taxon>Poales</taxon>
        <taxon>Poaceae</taxon>
        <taxon>PACMAD clade</taxon>
        <taxon>Arundinoideae</taxon>
        <taxon>Arundineae</taxon>
        <taxon>Arundo</taxon>
    </lineage>
</organism>
<evidence type="ECO:0000313" key="1">
    <source>
        <dbReference type="EMBL" id="JAD95176.1"/>
    </source>
</evidence>
<accession>A0A0A9E536</accession>
<reference evidence="1" key="1">
    <citation type="submission" date="2014-09" db="EMBL/GenBank/DDBJ databases">
        <authorList>
            <person name="Magalhaes I.L.F."/>
            <person name="Oliveira U."/>
            <person name="Santos F.R."/>
            <person name="Vidigal T.H.D.A."/>
            <person name="Brescovit A.D."/>
            <person name="Santos A.J."/>
        </authorList>
    </citation>
    <scope>NUCLEOTIDE SEQUENCE</scope>
    <source>
        <tissue evidence="1">Shoot tissue taken approximately 20 cm above the soil surface</tissue>
    </source>
</reference>
<dbReference type="EMBL" id="GBRH01202719">
    <property type="protein sequence ID" value="JAD95176.1"/>
    <property type="molecule type" value="Transcribed_RNA"/>
</dbReference>
<name>A0A0A9E536_ARUDO</name>
<protein>
    <submittedName>
        <fullName evidence="1">Uncharacterized protein</fullName>
    </submittedName>
</protein>
<proteinExistence type="predicted"/>
<sequence length="75" mass="8497">MAWLGYSIDHIAVVVSRSICLLVEAPLDVDRIFHEENGNFGDGRVLSLPENVNMCFMPHCLSCYYALSKLIHIRC</sequence>